<dbReference type="eggNOG" id="ENOG5033ZDS">
    <property type="taxonomic scope" value="Bacteria"/>
</dbReference>
<dbReference type="KEGG" id="pseo:OM33_17805"/>
<dbReference type="AlphaFoldDB" id="A0A0A7ELT1"/>
<sequence>MTQKCLFSLSLALVLMVPAKLSATQWHQSKNDLSVSLASQFSYNLYYQDSNPESSLSSALEMDYDRVALFEGFAIQVPFQLRQKTYFSESSLNHFDYKFTPALNLFLSEQSDLTFKANAQQAQKIKGEKNAEFLPEIADYVEEKDHSAALSLRLGRAPEKQYLNLEIATNHYQQEFEALALSKTESKIVSARYGHKISEDSYALADGTYKDEKRNDLTSSLVELGFGLYTRLGGSHQFNIVVGYFERSGDASSDGYYWMLSDKWRISEDVELSLLSEQHSEISLSQKSLTQLTTENDISLRYQLNSEHYLNLSLSQINQNFDQSNDFHKRLVAAFDWQWRPYDGFNVDTSLALERVDTSLLDKQVNQQSAQVALEYLW</sequence>
<keyword evidence="1" id="KW-0732">Signal</keyword>
<dbReference type="EMBL" id="CP009889">
    <property type="protein sequence ID" value="AIY66942.1"/>
    <property type="molecule type" value="Genomic_DNA"/>
</dbReference>
<evidence type="ECO:0000313" key="3">
    <source>
        <dbReference type="Proteomes" id="UP000030341"/>
    </source>
</evidence>
<dbReference type="HOGENOM" id="CLU_764774_0_0_6"/>
<feature type="chain" id="PRO_5002027131" evidence="1">
    <location>
        <begin position="24"/>
        <end position="378"/>
    </location>
</feature>
<dbReference type="RefSeq" id="WP_040135588.1">
    <property type="nucleotide sequence ID" value="NZ_CP009889.1"/>
</dbReference>
<organism evidence="2 3">
    <name type="scientific">Pseudoalteromonas piratica</name>
    <dbReference type="NCBI Taxonomy" id="1348114"/>
    <lineage>
        <taxon>Bacteria</taxon>
        <taxon>Pseudomonadati</taxon>
        <taxon>Pseudomonadota</taxon>
        <taxon>Gammaproteobacteria</taxon>
        <taxon>Alteromonadales</taxon>
        <taxon>Pseudoalteromonadaceae</taxon>
        <taxon>Pseudoalteromonas</taxon>
    </lineage>
</organism>
<name>A0A0A7ELT1_9GAMM</name>
<dbReference type="OrthoDB" id="6292082at2"/>
<accession>A0A0A7ELT1</accession>
<dbReference type="STRING" id="1348114.OM33_17805"/>
<protein>
    <submittedName>
        <fullName evidence="2">Uncharacterized protein</fullName>
    </submittedName>
</protein>
<evidence type="ECO:0000256" key="1">
    <source>
        <dbReference type="SAM" id="SignalP"/>
    </source>
</evidence>
<evidence type="ECO:0000313" key="2">
    <source>
        <dbReference type="EMBL" id="AIY66942.1"/>
    </source>
</evidence>
<keyword evidence="3" id="KW-1185">Reference proteome</keyword>
<reference evidence="2 3" key="1">
    <citation type="submission" date="2014-11" db="EMBL/GenBank/DDBJ databases">
        <title>Complete Genome Sequence of Pseudoalteromonas sp. Strain OCN003 Isolated from Kaneohe Bay, Oahu, Hawaii.</title>
        <authorList>
            <person name="Beurmann S."/>
            <person name="Videau P."/>
            <person name="Ushijima B."/>
            <person name="Smith A.M."/>
            <person name="Aeby G.S."/>
            <person name="Callahan S.M."/>
            <person name="Belcaid M."/>
        </authorList>
    </citation>
    <scope>NUCLEOTIDE SEQUENCE [LARGE SCALE GENOMIC DNA]</scope>
    <source>
        <strain evidence="2 3">OCN003</strain>
    </source>
</reference>
<gene>
    <name evidence="2" type="ORF">OM33_17805</name>
</gene>
<feature type="signal peptide" evidence="1">
    <location>
        <begin position="1"/>
        <end position="23"/>
    </location>
</feature>
<proteinExistence type="predicted"/>
<dbReference type="Proteomes" id="UP000030341">
    <property type="component" value="Chromosome 2"/>
</dbReference>